<proteinExistence type="predicted"/>
<keyword evidence="1" id="KW-0472">Membrane</keyword>
<dbReference type="Pfam" id="PF01464">
    <property type="entry name" value="SLT"/>
    <property type="match status" value="1"/>
</dbReference>
<dbReference type="InterPro" id="IPR023346">
    <property type="entry name" value="Lysozyme-like_dom_sf"/>
</dbReference>
<name>A0A9X8Y9D9_9FIRM</name>
<reference evidence="3 4" key="1">
    <citation type="submission" date="2019-03" db="EMBL/GenBank/DDBJ databases">
        <title>Genomic Encyclopedia of Type Strains, Phase IV (KMG-IV): sequencing the most valuable type-strain genomes for metagenomic binning, comparative biology and taxonomic classification.</title>
        <authorList>
            <person name="Goeker M."/>
        </authorList>
    </citation>
    <scope>NUCLEOTIDE SEQUENCE [LARGE SCALE GENOMIC DNA]</scope>
    <source>
        <strain evidence="3 4">DSM 100433</strain>
    </source>
</reference>
<dbReference type="CDD" id="cd16896">
    <property type="entry name" value="LT_Slt70-like"/>
    <property type="match status" value="1"/>
</dbReference>
<dbReference type="Gene3D" id="1.10.530.10">
    <property type="match status" value="1"/>
</dbReference>
<keyword evidence="1" id="KW-1133">Transmembrane helix</keyword>
<dbReference type="RefSeq" id="WP_165873041.1">
    <property type="nucleotide sequence ID" value="NZ_SLUK01000001.1"/>
</dbReference>
<dbReference type="InterPro" id="IPR008258">
    <property type="entry name" value="Transglycosylase_SLT_dom_1"/>
</dbReference>
<dbReference type="AlphaFoldDB" id="A0A9X8Y9D9"/>
<keyword evidence="1" id="KW-0812">Transmembrane</keyword>
<dbReference type="PANTHER" id="PTHR37423:SF2">
    <property type="entry name" value="MEMBRANE-BOUND LYTIC MUREIN TRANSGLYCOSYLASE C"/>
    <property type="match status" value="1"/>
</dbReference>
<evidence type="ECO:0000313" key="4">
    <source>
        <dbReference type="Proteomes" id="UP000294682"/>
    </source>
</evidence>
<feature type="transmembrane region" description="Helical" evidence="1">
    <location>
        <begin position="9"/>
        <end position="30"/>
    </location>
</feature>
<gene>
    <name evidence="3" type="ORF">EDD78_10146</name>
</gene>
<dbReference type="EMBL" id="SLUK01000001">
    <property type="protein sequence ID" value="TCL45069.1"/>
    <property type="molecule type" value="Genomic_DNA"/>
</dbReference>
<dbReference type="SUPFAM" id="SSF53955">
    <property type="entry name" value="Lysozyme-like"/>
    <property type="match status" value="1"/>
</dbReference>
<evidence type="ECO:0000259" key="2">
    <source>
        <dbReference type="Pfam" id="PF01464"/>
    </source>
</evidence>
<evidence type="ECO:0000256" key="1">
    <source>
        <dbReference type="SAM" id="Phobius"/>
    </source>
</evidence>
<dbReference type="PANTHER" id="PTHR37423">
    <property type="entry name" value="SOLUBLE LYTIC MUREIN TRANSGLYCOSYLASE-RELATED"/>
    <property type="match status" value="1"/>
</dbReference>
<dbReference type="Proteomes" id="UP000294682">
    <property type="component" value="Unassembled WGS sequence"/>
</dbReference>
<organism evidence="3 4">
    <name type="scientific">Harryflintia acetispora</name>
    <dbReference type="NCBI Taxonomy" id="1849041"/>
    <lineage>
        <taxon>Bacteria</taxon>
        <taxon>Bacillati</taxon>
        <taxon>Bacillota</taxon>
        <taxon>Clostridia</taxon>
        <taxon>Eubacteriales</taxon>
        <taxon>Oscillospiraceae</taxon>
        <taxon>Harryflintia</taxon>
    </lineage>
</organism>
<dbReference type="PROSITE" id="PS51257">
    <property type="entry name" value="PROKAR_LIPOPROTEIN"/>
    <property type="match status" value="1"/>
</dbReference>
<comment type="caution">
    <text evidence="3">The sequence shown here is derived from an EMBL/GenBank/DDBJ whole genome shotgun (WGS) entry which is preliminary data.</text>
</comment>
<protein>
    <submittedName>
        <fullName evidence="3">Soluble lytic murein transglycosylase</fullName>
    </submittedName>
</protein>
<keyword evidence="4" id="KW-1185">Reference proteome</keyword>
<accession>A0A9X8Y9D9</accession>
<evidence type="ECO:0000313" key="3">
    <source>
        <dbReference type="EMBL" id="TCL45069.1"/>
    </source>
</evidence>
<sequence length="192" mass="22481">MKRQTSKYFFYTVIVVVVIAACGLLLSFGLQKYYNARYPMEYQGVIESYSKEYSLPPSFVFAVVHTESRFDPQAVSEDDARGLMQITKDTFDWVLYRMGEEEMDYDEVIFDPALNVRCGTFLLRYLYDEFGSYDLALCAYHAGRGSVNGWLADEEFSDDGQTLKEIPFSDTRWYVERVNETRKIYQDLYDLE</sequence>
<feature type="domain" description="Transglycosylase SLT" evidence="2">
    <location>
        <begin position="46"/>
        <end position="156"/>
    </location>
</feature>